<dbReference type="SUPFAM" id="SSF81606">
    <property type="entry name" value="PP2C-like"/>
    <property type="match status" value="1"/>
</dbReference>
<dbReference type="InterPro" id="IPR001932">
    <property type="entry name" value="PPM-type_phosphatase-like_dom"/>
</dbReference>
<gene>
    <name evidence="2" type="ORF">NE663_08175</name>
</gene>
<protein>
    <submittedName>
        <fullName evidence="2">Protein phosphatase 2C domain-containing protein</fullName>
    </submittedName>
</protein>
<evidence type="ECO:0000313" key="2">
    <source>
        <dbReference type="EMBL" id="MCQ5122232.1"/>
    </source>
</evidence>
<organism evidence="2 3">
    <name type="scientific">Massilicoli timonensis</name>
    <dbReference type="NCBI Taxonomy" id="2015901"/>
    <lineage>
        <taxon>Bacteria</taxon>
        <taxon>Bacillati</taxon>
        <taxon>Bacillota</taxon>
        <taxon>Erysipelotrichia</taxon>
        <taxon>Erysipelotrichales</taxon>
        <taxon>Erysipelotrichaceae</taxon>
        <taxon>Massilicoli</taxon>
    </lineage>
</organism>
<accession>A0ABT1SLZ2</accession>
<dbReference type="Pfam" id="PF13672">
    <property type="entry name" value="PP2C_2"/>
    <property type="match status" value="1"/>
</dbReference>
<feature type="domain" description="PPM-type phosphatase" evidence="1">
    <location>
        <begin position="3"/>
        <end position="242"/>
    </location>
</feature>
<dbReference type="SMART" id="SM00331">
    <property type="entry name" value="PP2C_SIG"/>
    <property type="match status" value="1"/>
</dbReference>
<evidence type="ECO:0000259" key="1">
    <source>
        <dbReference type="PROSITE" id="PS51746"/>
    </source>
</evidence>
<dbReference type="Gene3D" id="3.60.40.10">
    <property type="entry name" value="PPM-type phosphatase domain"/>
    <property type="match status" value="1"/>
</dbReference>
<sequence length="247" mass="27423">MKAYGASDIGLKREQNEDHIYYAYNEAHYFLGLVCDGIGGQNAGDVASKIAVDIFKHAFQHADALHDDESVRKWLKKQIQTANDEIFAIASGSYEYKGMGTTISGVLITSKESAYLFNAGDSRVYGLYDQLVLLSEDHSFVNDLIKRGEISEEDALTHPKRNMLTNALGIWDDVKMDLNRINPAYRALMITSDGVHDYVPLAIMQDVVADGHLGTKEKVERLIALANRAGGYDNSSVVLVEKEVPYE</sequence>
<comment type="caution">
    <text evidence="2">The sequence shown here is derived from an EMBL/GenBank/DDBJ whole genome shotgun (WGS) entry which is preliminary data.</text>
</comment>
<dbReference type="RefSeq" id="WP_256198099.1">
    <property type="nucleotide sequence ID" value="NZ_JANGCH010000011.1"/>
</dbReference>
<dbReference type="PROSITE" id="PS51746">
    <property type="entry name" value="PPM_2"/>
    <property type="match status" value="1"/>
</dbReference>
<dbReference type="EMBL" id="JANGCH010000011">
    <property type="protein sequence ID" value="MCQ5122232.1"/>
    <property type="molecule type" value="Genomic_DNA"/>
</dbReference>
<dbReference type="InterPro" id="IPR036457">
    <property type="entry name" value="PPM-type-like_dom_sf"/>
</dbReference>
<name>A0ABT1SLZ2_9FIRM</name>
<reference evidence="2 3" key="1">
    <citation type="submission" date="2022-06" db="EMBL/GenBank/DDBJ databases">
        <title>Isolation of gut microbiota from human fecal samples.</title>
        <authorList>
            <person name="Pamer E.G."/>
            <person name="Barat B."/>
            <person name="Waligurski E."/>
            <person name="Medina S."/>
            <person name="Paddock L."/>
            <person name="Mostad J."/>
        </authorList>
    </citation>
    <scope>NUCLEOTIDE SEQUENCE [LARGE SCALE GENOMIC DNA]</scope>
    <source>
        <strain evidence="2 3">DFI.6.1</strain>
    </source>
</reference>
<dbReference type="CDD" id="cd00143">
    <property type="entry name" value="PP2Cc"/>
    <property type="match status" value="1"/>
</dbReference>
<proteinExistence type="predicted"/>
<keyword evidence="3" id="KW-1185">Reference proteome</keyword>
<dbReference type="SMART" id="SM00332">
    <property type="entry name" value="PP2Cc"/>
    <property type="match status" value="1"/>
</dbReference>
<evidence type="ECO:0000313" key="3">
    <source>
        <dbReference type="Proteomes" id="UP001524435"/>
    </source>
</evidence>
<dbReference type="Proteomes" id="UP001524435">
    <property type="component" value="Unassembled WGS sequence"/>
</dbReference>